<keyword evidence="2 5" id="KW-0812">Transmembrane</keyword>
<evidence type="ECO:0000313" key="7">
    <source>
        <dbReference type="Proteomes" id="UP000053958"/>
    </source>
</evidence>
<keyword evidence="4 5" id="KW-0472">Membrane</keyword>
<evidence type="ECO:0000256" key="2">
    <source>
        <dbReference type="ARBA" id="ARBA00022692"/>
    </source>
</evidence>
<evidence type="ECO:0000256" key="1">
    <source>
        <dbReference type="ARBA" id="ARBA00004141"/>
    </source>
</evidence>
<feature type="transmembrane region" description="Helical" evidence="5">
    <location>
        <begin position="229"/>
        <end position="250"/>
    </location>
</feature>
<dbReference type="GO" id="GO:0005886">
    <property type="term" value="C:plasma membrane"/>
    <property type="evidence" value="ECO:0007669"/>
    <property type="project" value="TreeGrafter"/>
</dbReference>
<comment type="caution">
    <text evidence="6">The sequence shown here is derived from an EMBL/GenBank/DDBJ whole genome shotgun (WGS) entry which is preliminary data.</text>
</comment>
<dbReference type="OrthoDB" id="10021397at2759"/>
<dbReference type="Proteomes" id="UP000053958">
    <property type="component" value="Unassembled WGS sequence"/>
</dbReference>
<dbReference type="AlphaFoldDB" id="A0A0F4YP41"/>
<evidence type="ECO:0000256" key="4">
    <source>
        <dbReference type="ARBA" id="ARBA00023136"/>
    </source>
</evidence>
<gene>
    <name evidence="6" type="ORF">T310_6616</name>
</gene>
<dbReference type="SUPFAM" id="SSF103473">
    <property type="entry name" value="MFS general substrate transporter"/>
    <property type="match status" value="1"/>
</dbReference>
<dbReference type="Gene3D" id="1.20.1250.20">
    <property type="entry name" value="MFS general substrate transporter like domains"/>
    <property type="match status" value="1"/>
</dbReference>
<dbReference type="FunFam" id="1.20.1250.20:FF:000196">
    <property type="entry name" value="MFS toxin efflux pump (AflT)"/>
    <property type="match status" value="1"/>
</dbReference>
<dbReference type="InterPro" id="IPR036259">
    <property type="entry name" value="MFS_trans_sf"/>
</dbReference>
<feature type="non-terminal residue" evidence="6">
    <location>
        <position position="1"/>
    </location>
</feature>
<feature type="transmembrane region" description="Helical" evidence="5">
    <location>
        <begin position="65"/>
        <end position="85"/>
    </location>
</feature>
<protein>
    <submittedName>
        <fullName evidence="6">MFS multidrug transporter</fullName>
    </submittedName>
</protein>
<dbReference type="GeneID" id="25318917"/>
<evidence type="ECO:0000256" key="3">
    <source>
        <dbReference type="ARBA" id="ARBA00022989"/>
    </source>
</evidence>
<feature type="transmembrane region" description="Helical" evidence="5">
    <location>
        <begin position="202"/>
        <end position="223"/>
    </location>
</feature>
<keyword evidence="3 5" id="KW-1133">Transmembrane helix</keyword>
<accession>A0A0F4YP41</accession>
<sequence>LGFLTFVGVMFFFRVHASRRKEQTVLEMLRKLDLPGIVLFIPTVICLLVALQWGGGTYSWSSGRIIALLVVSGVLAIAFPVEQIFMGEHALIPHRLLTTTRTVPFALMFVFCLGATFFIFVYFLPTWFQVIKDVSAVDSGVHTLAFLMAQVVATIIAGVGVKRIGYYAAFMWLSLVFACVGSGLITTFSVDTPTREWIGFQILYSVGSGFGIQQAILAVQTVVPQVLVAMGSALVMFCQLLGGSIFVSVAESVFDNKLLSKLAADVPGIDAAAVMAAGTTELRNYIPVQYLTTVLADYNDCLVQAFRIGLVMACVMTFGAVGVEWRSVRVGLRAGFSTHVDFPWL</sequence>
<comment type="subcellular location">
    <subcellularLocation>
        <location evidence="1">Membrane</location>
        <topology evidence="1">Multi-pass membrane protein</topology>
    </subcellularLocation>
</comment>
<feature type="transmembrane region" description="Helical" evidence="5">
    <location>
        <begin position="140"/>
        <end position="161"/>
    </location>
</feature>
<dbReference type="RefSeq" id="XP_013326010.1">
    <property type="nucleotide sequence ID" value="XM_013470556.1"/>
</dbReference>
<evidence type="ECO:0000256" key="5">
    <source>
        <dbReference type="SAM" id="Phobius"/>
    </source>
</evidence>
<evidence type="ECO:0000313" key="6">
    <source>
        <dbReference type="EMBL" id="KKA19398.1"/>
    </source>
</evidence>
<feature type="transmembrane region" description="Helical" evidence="5">
    <location>
        <begin position="302"/>
        <end position="323"/>
    </location>
</feature>
<reference evidence="6 7" key="1">
    <citation type="submission" date="2015-04" db="EMBL/GenBank/DDBJ databases">
        <authorList>
            <person name="Heijne W.H."/>
            <person name="Fedorova N.D."/>
            <person name="Nierman W.C."/>
            <person name="Vollebregt A.W."/>
            <person name="Zhao Z."/>
            <person name="Wu L."/>
            <person name="Kumar M."/>
            <person name="Stam H."/>
            <person name="van den Berg M.A."/>
            <person name="Pel H.J."/>
        </authorList>
    </citation>
    <scope>NUCLEOTIDE SEQUENCE [LARGE SCALE GENOMIC DNA]</scope>
    <source>
        <strain evidence="6 7">CBS 393.64</strain>
    </source>
</reference>
<dbReference type="GO" id="GO:0022857">
    <property type="term" value="F:transmembrane transporter activity"/>
    <property type="evidence" value="ECO:0007669"/>
    <property type="project" value="TreeGrafter"/>
</dbReference>
<feature type="transmembrane region" description="Helical" evidence="5">
    <location>
        <begin position="167"/>
        <end position="190"/>
    </location>
</feature>
<feature type="transmembrane region" description="Helical" evidence="5">
    <location>
        <begin position="105"/>
        <end position="128"/>
    </location>
</feature>
<dbReference type="PANTHER" id="PTHR23501:SF199">
    <property type="entry name" value="MFS EFFLUX TRANSPORTER INPD-RELATED"/>
    <property type="match status" value="1"/>
</dbReference>
<feature type="transmembrane region" description="Helical" evidence="5">
    <location>
        <begin position="33"/>
        <end position="53"/>
    </location>
</feature>
<keyword evidence="7" id="KW-1185">Reference proteome</keyword>
<organism evidence="6 7">
    <name type="scientific">Rasamsonia emersonii (strain ATCC 16479 / CBS 393.64 / IMI 116815)</name>
    <dbReference type="NCBI Taxonomy" id="1408163"/>
    <lineage>
        <taxon>Eukaryota</taxon>
        <taxon>Fungi</taxon>
        <taxon>Dikarya</taxon>
        <taxon>Ascomycota</taxon>
        <taxon>Pezizomycotina</taxon>
        <taxon>Eurotiomycetes</taxon>
        <taxon>Eurotiomycetidae</taxon>
        <taxon>Eurotiales</taxon>
        <taxon>Trichocomaceae</taxon>
        <taxon>Rasamsonia</taxon>
    </lineage>
</organism>
<dbReference type="EMBL" id="LASV01000352">
    <property type="protein sequence ID" value="KKA19398.1"/>
    <property type="molecule type" value="Genomic_DNA"/>
</dbReference>
<proteinExistence type="predicted"/>
<name>A0A0F4YP41_RASE3</name>
<dbReference type="PANTHER" id="PTHR23501">
    <property type="entry name" value="MAJOR FACILITATOR SUPERFAMILY"/>
    <property type="match status" value="1"/>
</dbReference>